<organism evidence="3">
    <name type="scientific">uncultured Sphingopyxis sp</name>
    <dbReference type="NCBI Taxonomy" id="310581"/>
    <lineage>
        <taxon>Bacteria</taxon>
        <taxon>Pseudomonadati</taxon>
        <taxon>Pseudomonadota</taxon>
        <taxon>Alphaproteobacteria</taxon>
        <taxon>Sphingomonadales</taxon>
        <taxon>Sphingomonadaceae</taxon>
        <taxon>Sphingopyxis</taxon>
        <taxon>environmental samples</taxon>
    </lineage>
</organism>
<protein>
    <submittedName>
        <fullName evidence="3">Uncharacterized protein</fullName>
    </submittedName>
</protein>
<feature type="transmembrane region" description="Helical" evidence="2">
    <location>
        <begin position="23"/>
        <end position="42"/>
    </location>
</feature>
<dbReference type="EMBL" id="LT598653">
    <property type="protein sequence ID" value="SBV32703.1"/>
    <property type="molecule type" value="Genomic_DNA"/>
</dbReference>
<evidence type="ECO:0000256" key="1">
    <source>
        <dbReference type="SAM" id="MobiDB-lite"/>
    </source>
</evidence>
<feature type="transmembrane region" description="Helical" evidence="2">
    <location>
        <begin position="49"/>
        <end position="66"/>
    </location>
</feature>
<keyword evidence="2" id="KW-0472">Membrane</keyword>
<accession>A0A1Y5PRS7</accession>
<sequence>MEIDMSTELAGLSVRWTYPLEDILGLVIVAGVVGLYSLMFAVTERNWRGWLVSACLSFAAMAWLIAASPSAPPVNAGGTPAKGAARTAE</sequence>
<keyword evidence="2" id="KW-1133">Transmembrane helix</keyword>
<reference evidence="3" key="1">
    <citation type="submission" date="2016-03" db="EMBL/GenBank/DDBJ databases">
        <authorList>
            <person name="Ploux O."/>
        </authorList>
    </citation>
    <scope>NUCLEOTIDE SEQUENCE</scope>
    <source>
        <strain evidence="3">UC10</strain>
    </source>
</reference>
<proteinExistence type="predicted"/>
<evidence type="ECO:0000256" key="2">
    <source>
        <dbReference type="SAM" id="Phobius"/>
    </source>
</evidence>
<name>A0A1Y5PRS7_9SPHN</name>
<dbReference type="AlphaFoldDB" id="A0A1Y5PRS7"/>
<gene>
    <name evidence="3" type="ORF">SPPYR_1583</name>
</gene>
<feature type="region of interest" description="Disordered" evidence="1">
    <location>
        <begin position="69"/>
        <end position="89"/>
    </location>
</feature>
<keyword evidence="2" id="KW-0812">Transmembrane</keyword>
<dbReference type="KEGG" id="sphu:SPPYR_1583"/>
<evidence type="ECO:0000313" key="3">
    <source>
        <dbReference type="EMBL" id="SBV32703.1"/>
    </source>
</evidence>